<comment type="caution">
    <text evidence="1">The sequence shown here is derived from an EMBL/GenBank/DDBJ whole genome shotgun (WGS) entry which is preliminary data.</text>
</comment>
<keyword evidence="2" id="KW-1185">Reference proteome</keyword>
<evidence type="ECO:0000313" key="2">
    <source>
        <dbReference type="Proteomes" id="UP001234297"/>
    </source>
</evidence>
<protein>
    <submittedName>
        <fullName evidence="1">Uncharacterized protein</fullName>
    </submittedName>
</protein>
<sequence>MTAETNVFDGVSDGSKVELEGKVVVNLSSGGDPANAGGDCNGIAKGKEEELGREAEEETDASYVFVNGGSDDPEERDLGTVDPKEDPKRKSIEEGNDESELNAESLIQQTVVESVELEEEKGERGESCAENGCAPVEESGVSIGVVDPGEFRENGETCLENGCFVERSGDGSHKGDVEANGAVEDRNKLENQESQITGMEGVESELSLGSREDDVQANGAVEDGNKLENEESQINVMEGVESELTLGLHEDDVQANGVVGDGNKLENEESQINVMEGVDSELTLGSLGKDTMVELDESKEEKGESGESFVENGCTVEEIVIANGVESEELREKGEGCGSCVENGCFVEKKGVFASVDGLHEGLNEDDVVVSDSVESQKELKLVVEGEDNQVSQTVVMGSGESELNASSSFEQTVVEPEELQEEKGEIGESCMDDSCVVEESAVFRSDELEQLREENGENGESCVVHSFVEDGGVSSNVDGPHDKSNKDDVEAENIIEGTVADVAKSEDSVLHPLERGNEMEMSNITVELPVEESTSTAEMSNIVAEFPVEESMGELGMEQEMKPEMTSCSVGDEKLESEVGDGHVELAELHSEVTNGSVVTGELKNDLRDVSVDSDMVEAENGSVEGIERMPTGSVEVLNPEAEITNVSVEAGNIMEPCSVDNFGLESQVPHAHLESSEIVAVCSSNVIGLESEVRDAFIENGGDLPVSPSNDMESEGKVENGSAISGTNFSTHQVDELKSENEDVNGHVEAVESLTACPVNEESEIEEKDIDHVESADSCVDGSKSKNEATNSCMDSAEILVTCPADDLKSEDKVTNGHGEGGESLPTCSIPEDSEAENRKEYSESGHSVPSSSVNEDPEADVLKDEVKVESEVKIDLVESSESAPGCVVNVVVGADNEEQSKYSNDDDDKTACEEAKGGEEILSDEFLKPSQEDASGPASDGMKVDVEPGKRLPNFIIKIPRFADDEFRAQIKIAQLQVDEKTQHRDSIRVTMQQQKATCNEYWEKFEMVRQEERAARDAVLAKRRELDSIQLVINRMRNATSIEEIEERIHNMEHKIEHETMPLPEEKQLIREIKQLKHAREQLCANSGTQAEIQEAFDQKDSIEGRFKLLKKELDSLRSEVQRTEGITKASKKKHYDECEKLKELQAQFKAADNLRQEAYAHLQELKKQSYEKNKYFRMYKDDERVAAEYASKGDREALQRLCANQVEKIMELWNNNDEFRKDYVQHNIMSTLRRLKTLDGRSLGPDEKPPVLRNLIEERTDAAHLASTKRTTSLVSSAPEMKQEKAIAPVSLEESVAKVELGQNNLSSKSTKTAKQTSTETVPVTISSRVEVVEETEKESKQTKEEQEKAKKAEELARKEEELRKEEAAAKLKEQRRLEEKAKAEAAEERKKRNAEKAHARAELRAKREAELKEKEREKRLRKKERKQASAAGMMSGTIEGMPAEVSENSQPEATQEHEIKQKPAIVTKRTPKSLPATKQGKTMPLPPTLRNKGKRKMQSWMWVLLVAVLLLALFLVGNSISSFTFGLPSFGF</sequence>
<organism evidence="1 2">
    <name type="scientific">Persea americana</name>
    <name type="common">Avocado</name>
    <dbReference type="NCBI Taxonomy" id="3435"/>
    <lineage>
        <taxon>Eukaryota</taxon>
        <taxon>Viridiplantae</taxon>
        <taxon>Streptophyta</taxon>
        <taxon>Embryophyta</taxon>
        <taxon>Tracheophyta</taxon>
        <taxon>Spermatophyta</taxon>
        <taxon>Magnoliopsida</taxon>
        <taxon>Magnoliidae</taxon>
        <taxon>Laurales</taxon>
        <taxon>Lauraceae</taxon>
        <taxon>Persea</taxon>
    </lineage>
</organism>
<reference evidence="1 2" key="1">
    <citation type="journal article" date="2022" name="Hortic Res">
        <title>A haplotype resolved chromosomal level avocado genome allows analysis of novel avocado genes.</title>
        <authorList>
            <person name="Nath O."/>
            <person name="Fletcher S.J."/>
            <person name="Hayward A."/>
            <person name="Shaw L.M."/>
            <person name="Masouleh A.K."/>
            <person name="Furtado A."/>
            <person name="Henry R.J."/>
            <person name="Mitter N."/>
        </authorList>
    </citation>
    <scope>NUCLEOTIDE SEQUENCE [LARGE SCALE GENOMIC DNA]</scope>
    <source>
        <strain evidence="2">cv. Hass</strain>
    </source>
</reference>
<accession>A0ACC2MDX7</accession>
<proteinExistence type="predicted"/>
<name>A0ACC2MDX7_PERAE</name>
<dbReference type="EMBL" id="CM056810">
    <property type="protein sequence ID" value="KAJ8643638.1"/>
    <property type="molecule type" value="Genomic_DNA"/>
</dbReference>
<dbReference type="Proteomes" id="UP001234297">
    <property type="component" value="Chromosome 2"/>
</dbReference>
<evidence type="ECO:0000313" key="1">
    <source>
        <dbReference type="EMBL" id="KAJ8643638.1"/>
    </source>
</evidence>
<gene>
    <name evidence="1" type="ORF">MRB53_005386</name>
</gene>